<feature type="compositionally biased region" description="Polar residues" evidence="1">
    <location>
        <begin position="266"/>
        <end position="276"/>
    </location>
</feature>
<feature type="region of interest" description="Disordered" evidence="1">
    <location>
        <begin position="186"/>
        <end position="205"/>
    </location>
</feature>
<dbReference type="Proteomes" id="UP000824120">
    <property type="component" value="Chromosome 10"/>
</dbReference>
<organism evidence="2 3">
    <name type="scientific">Solanum commersonii</name>
    <name type="common">Commerson's wild potato</name>
    <name type="synonym">Commerson's nightshade</name>
    <dbReference type="NCBI Taxonomy" id="4109"/>
    <lineage>
        <taxon>Eukaryota</taxon>
        <taxon>Viridiplantae</taxon>
        <taxon>Streptophyta</taxon>
        <taxon>Embryophyta</taxon>
        <taxon>Tracheophyta</taxon>
        <taxon>Spermatophyta</taxon>
        <taxon>Magnoliopsida</taxon>
        <taxon>eudicotyledons</taxon>
        <taxon>Gunneridae</taxon>
        <taxon>Pentapetalae</taxon>
        <taxon>asterids</taxon>
        <taxon>lamiids</taxon>
        <taxon>Solanales</taxon>
        <taxon>Solanaceae</taxon>
        <taxon>Solanoideae</taxon>
        <taxon>Solaneae</taxon>
        <taxon>Solanum</taxon>
    </lineage>
</organism>
<dbReference type="EMBL" id="JACXVP010000010">
    <property type="protein sequence ID" value="KAG5583273.1"/>
    <property type="molecule type" value="Genomic_DNA"/>
</dbReference>
<dbReference type="SUPFAM" id="SSF56219">
    <property type="entry name" value="DNase I-like"/>
    <property type="match status" value="1"/>
</dbReference>
<evidence type="ECO:0008006" key="4">
    <source>
        <dbReference type="Google" id="ProtNLM"/>
    </source>
</evidence>
<dbReference type="AlphaFoldDB" id="A0A9J5X4Q4"/>
<dbReference type="PANTHER" id="PTHR33233:SF17">
    <property type="entry name" value="DUF4283 DOMAIN-CONTAINING PROTEIN"/>
    <property type="match status" value="1"/>
</dbReference>
<evidence type="ECO:0000313" key="2">
    <source>
        <dbReference type="EMBL" id="KAG5583273.1"/>
    </source>
</evidence>
<reference evidence="2 3" key="1">
    <citation type="submission" date="2020-09" db="EMBL/GenBank/DDBJ databases">
        <title>De no assembly of potato wild relative species, Solanum commersonii.</title>
        <authorList>
            <person name="Cho K."/>
        </authorList>
    </citation>
    <scope>NUCLEOTIDE SEQUENCE [LARGE SCALE GENOMIC DNA]</scope>
    <source>
        <strain evidence="2">LZ3.2</strain>
        <tissue evidence="2">Leaf</tissue>
    </source>
</reference>
<protein>
    <recommendedName>
        <fullName evidence="4">DUF4283 domain-containing protein</fullName>
    </recommendedName>
</protein>
<proteinExistence type="predicted"/>
<dbReference type="InterPro" id="IPR036691">
    <property type="entry name" value="Endo/exonu/phosph_ase_sf"/>
</dbReference>
<accession>A0A9J5X4Q4</accession>
<gene>
    <name evidence="2" type="ORF">H5410_053900</name>
</gene>
<feature type="region of interest" description="Disordered" evidence="1">
    <location>
        <begin position="266"/>
        <end position="296"/>
    </location>
</feature>
<dbReference type="PANTHER" id="PTHR33233">
    <property type="entry name" value="ENDONUCLEASE/EXONUCLEASE/PHOSPHATASE"/>
    <property type="match status" value="1"/>
</dbReference>
<evidence type="ECO:0000313" key="3">
    <source>
        <dbReference type="Proteomes" id="UP000824120"/>
    </source>
</evidence>
<sequence length="714" mass="80682">MDVVSKGKEKAGEKTWVNLFARNRASENGMTLSYIPPQMIEGKLEKEEVDRETQKWRSGPYTLNYKPIVLKAWTASFNFEEEFPTEIPLWVKFPKLPLNCWSGNSLSRIASQAGTPIYADECTAKQTRISFARMLIEVNLTKPLPHDIAVMDPNGRVFTQAVEYDWKSLFYDKCQTIGHVSPLEPRKIEANGQPSKGRAPAKKDDHVVAIKGSSSSKQAKIDREAARIGPAALEVEVENINTPIRGNGLSSNTEFNLANFPALSPTTTKCRNNPSATVRKGGRPEASMPPDRVKQHRASRVMNNIVPGWGHMNKYHSASDGRIWIIWDTNSYGVKKIRLIDFECMLTVIYGYNTGEQRKPLWNALKALGPGNNIPWIISGDFNALLNTQDRISGAPVQYAEIKDFSRCMENLLLNELTWKGIYYTWTNIQQRADRVCSQLDRTFGNHEWMMKWGHAVVEYELPSISDHAPMLMNVKNTHRAIKVPFRFFQHMGRSCTIPRSIRGVWSTGTENGNLNNEAFRNAGQEVEKVSANCSNTIQIASKNKRNMLYKIWKNGPQLKKIYLDRSSEPNESNWEILTIGGAKLVTQESIQEEILSFYKSLMGSTNASLPSINRLIMKTGPTLTQQQHKNLCAMVNDNEIEDSLKAIGDDKAPGNDGFNAMFFKSAWPRIKLQIIGVVKDFFITGKLYRLINCTSVTFVLRQHTLLVSRNIAL</sequence>
<evidence type="ECO:0000256" key="1">
    <source>
        <dbReference type="SAM" id="MobiDB-lite"/>
    </source>
</evidence>
<dbReference type="Gene3D" id="3.60.10.10">
    <property type="entry name" value="Endonuclease/exonuclease/phosphatase"/>
    <property type="match status" value="1"/>
</dbReference>
<comment type="caution">
    <text evidence="2">The sequence shown here is derived from an EMBL/GenBank/DDBJ whole genome shotgun (WGS) entry which is preliminary data.</text>
</comment>
<dbReference type="OrthoDB" id="1742140at2759"/>
<keyword evidence="3" id="KW-1185">Reference proteome</keyword>
<name>A0A9J5X4Q4_SOLCO</name>